<dbReference type="GO" id="GO:0035438">
    <property type="term" value="F:cyclic-di-GMP binding"/>
    <property type="evidence" value="ECO:0007669"/>
    <property type="project" value="InterPro"/>
</dbReference>
<gene>
    <name evidence="2" type="ORF">MAG551_01081</name>
</gene>
<dbReference type="InterPro" id="IPR009875">
    <property type="entry name" value="PilZ_domain"/>
</dbReference>
<dbReference type="AlphaFoldDB" id="A0A941ZZM1"/>
<protein>
    <recommendedName>
        <fullName evidence="1">PilZ domain-containing protein</fullName>
    </recommendedName>
</protein>
<organism evidence="2 3">
    <name type="scientific">Candidatus Scalindua arabica</name>
    <dbReference type="NCBI Taxonomy" id="1127984"/>
    <lineage>
        <taxon>Bacteria</taxon>
        <taxon>Pseudomonadati</taxon>
        <taxon>Planctomycetota</taxon>
        <taxon>Candidatus Brocadiia</taxon>
        <taxon>Candidatus Brocadiales</taxon>
        <taxon>Candidatus Scalinduaceae</taxon>
        <taxon>Candidatus Scalindua</taxon>
    </lineage>
</organism>
<evidence type="ECO:0000259" key="1">
    <source>
        <dbReference type="Pfam" id="PF07238"/>
    </source>
</evidence>
<dbReference type="Pfam" id="PF07238">
    <property type="entry name" value="PilZ"/>
    <property type="match status" value="1"/>
</dbReference>
<accession>A0A941ZZM1</accession>
<feature type="domain" description="PilZ" evidence="1">
    <location>
        <begin position="3"/>
        <end position="99"/>
    </location>
</feature>
<dbReference type="Proteomes" id="UP000722750">
    <property type="component" value="Unassembled WGS sequence"/>
</dbReference>
<sequence>MRFPVFVAIKYGERMCYAFQDFVLNISKGSVFVNTDKQISKGSKVVMHFYIPPEVKLLGTFAGKVVEADLNNINYFRGFYVKFTGYSDDELKRLEEFLEEKRHLIDKKV</sequence>
<comment type="caution">
    <text evidence="2">The sequence shown here is derived from an EMBL/GenBank/DDBJ whole genome shotgun (WGS) entry which is preliminary data.</text>
</comment>
<dbReference type="Gene3D" id="2.40.10.220">
    <property type="entry name" value="predicted glycosyltransferase like domains"/>
    <property type="match status" value="1"/>
</dbReference>
<evidence type="ECO:0000313" key="2">
    <source>
        <dbReference type="EMBL" id="MBS1258028.1"/>
    </source>
</evidence>
<evidence type="ECO:0000313" key="3">
    <source>
        <dbReference type="Proteomes" id="UP000722750"/>
    </source>
</evidence>
<name>A0A941ZZM1_9BACT</name>
<proteinExistence type="predicted"/>
<reference evidence="2" key="1">
    <citation type="journal article" date="2021" name="ISME J.">
        <title>Fine-scale metabolic discontinuity in a stratified prokaryote microbiome of a Red Sea deep halocline.</title>
        <authorList>
            <person name="Michoud G."/>
            <person name="Ngugi D.K."/>
            <person name="Barozzi A."/>
            <person name="Merlino G."/>
            <person name="Calleja M.L."/>
            <person name="Delgado-Huertas A."/>
            <person name="Moran X.A.G."/>
            <person name="Daffonchio D."/>
        </authorList>
    </citation>
    <scope>NUCLEOTIDE SEQUENCE</scope>
    <source>
        <strain evidence="2">SuakinDeep_MAG55_1</strain>
    </source>
</reference>
<dbReference type="EMBL" id="JAANXD010000044">
    <property type="protein sequence ID" value="MBS1258028.1"/>
    <property type="molecule type" value="Genomic_DNA"/>
</dbReference>